<dbReference type="InterPro" id="IPR027417">
    <property type="entry name" value="P-loop_NTPase"/>
</dbReference>
<evidence type="ECO:0000313" key="2">
    <source>
        <dbReference type="EMBL" id="CEM51181.1"/>
    </source>
</evidence>
<dbReference type="PANTHER" id="PTHR43392:SF2">
    <property type="entry name" value="AAA-TYPE ATPASE FAMILY PROTEIN _ ANKYRIN REPEAT FAMILY PROTEIN"/>
    <property type="match status" value="1"/>
</dbReference>
<organism evidence="2">
    <name type="scientific">Chromera velia CCMP2878</name>
    <dbReference type="NCBI Taxonomy" id="1169474"/>
    <lineage>
        <taxon>Eukaryota</taxon>
        <taxon>Sar</taxon>
        <taxon>Alveolata</taxon>
        <taxon>Colpodellida</taxon>
        <taxon>Chromeraceae</taxon>
        <taxon>Chromera</taxon>
    </lineage>
</organism>
<proteinExistence type="predicted"/>
<dbReference type="PANTHER" id="PTHR43392">
    <property type="entry name" value="AAA-TYPE ATPASE FAMILY PROTEIN / ANKYRIN REPEAT FAMILY PROTEIN"/>
    <property type="match status" value="1"/>
</dbReference>
<dbReference type="SUPFAM" id="SSF52540">
    <property type="entry name" value="P-loop containing nucleoside triphosphate hydrolases"/>
    <property type="match status" value="1"/>
</dbReference>
<dbReference type="InterPro" id="IPR050773">
    <property type="entry name" value="CbxX/CfxQ_RuBisCO_ESX"/>
</dbReference>
<reference evidence="2" key="1">
    <citation type="submission" date="2014-11" db="EMBL/GenBank/DDBJ databases">
        <authorList>
            <person name="Otto D Thomas"/>
            <person name="Naeem Raeece"/>
        </authorList>
    </citation>
    <scope>NUCLEOTIDE SEQUENCE</scope>
</reference>
<name>A0A0G4I2W4_9ALVE</name>
<feature type="region of interest" description="Disordered" evidence="1">
    <location>
        <begin position="170"/>
        <end position="223"/>
    </location>
</feature>
<dbReference type="AlphaFoldDB" id="A0A0G4I2W4"/>
<protein>
    <submittedName>
        <fullName evidence="2">Uncharacterized protein</fullName>
    </submittedName>
</protein>
<dbReference type="PhylomeDB" id="A0A0G4I2W4"/>
<feature type="compositionally biased region" description="Polar residues" evidence="1">
    <location>
        <begin position="175"/>
        <end position="185"/>
    </location>
</feature>
<gene>
    <name evidence="2" type="ORF">Cvel_10448</name>
</gene>
<dbReference type="Gene3D" id="3.40.50.300">
    <property type="entry name" value="P-loop containing nucleotide triphosphate hydrolases"/>
    <property type="match status" value="1"/>
</dbReference>
<dbReference type="Gene3D" id="1.10.8.60">
    <property type="match status" value="1"/>
</dbReference>
<dbReference type="EMBL" id="CDMZ01004872">
    <property type="protein sequence ID" value="CEM51181.1"/>
    <property type="molecule type" value="Genomic_DNA"/>
</dbReference>
<dbReference type="GO" id="GO:0016887">
    <property type="term" value="F:ATP hydrolysis activity"/>
    <property type="evidence" value="ECO:0007669"/>
    <property type="project" value="TreeGrafter"/>
</dbReference>
<sequence length="344" mass="37474">MEEATGGVLFIDEAYALGDGQYGREALEKLLSLLTSPEYDGDKTIVILAGYTAEMQRMLQRNQGLASRFKTTVSFPDWSPADCVSFFCEKAQMQQDIEVPEAMSTQLVSMFERMGGCPGWANARDAINFLDRALVHRASRVASLPAGSEASTPSFSVSDCAAAVDDLMKTRPASAGNNRNRSPHQTGRETVFDSEAASQRLVPNRSRPQNTVQPWGAAPGKDDEAGELERVMGGDRESPFFPAVDAVFSALQLTPQQQADAVAAADPPSQVLQQLQEVLKKSRNDATQMWKEGRGKLLERIRRAVKEDREGVLSICPVCGRNASQCPFVQRGAWAAVSVPEQMG</sequence>
<evidence type="ECO:0000256" key="1">
    <source>
        <dbReference type="SAM" id="MobiDB-lite"/>
    </source>
</evidence>
<dbReference type="VEuPathDB" id="CryptoDB:Cvel_10448"/>
<accession>A0A0G4I2W4</accession>